<evidence type="ECO:0000313" key="1">
    <source>
        <dbReference type="EMBL" id="MBI6548611.1"/>
    </source>
</evidence>
<dbReference type="Proteomes" id="UP000696184">
    <property type="component" value="Unassembled WGS sequence"/>
</dbReference>
<protein>
    <submittedName>
        <fullName evidence="1">Uncharacterized protein</fullName>
    </submittedName>
</protein>
<reference evidence="1 2" key="1">
    <citation type="submission" date="2020-08" db="EMBL/GenBank/DDBJ databases">
        <title>Description of Xenorhabdus lircayensis sp. nov., the symbiotic bacterium associated with the entomopathogenic nematode Steirnernema unicornum.</title>
        <authorList>
            <person name="Castaneda-Alvarez C."/>
            <person name="Prodan S."/>
            <person name="Zamorano A."/>
            <person name="San-Blas E."/>
            <person name="Aballay E."/>
        </authorList>
    </citation>
    <scope>NUCLEOTIDE SEQUENCE [LARGE SCALE GENOMIC DNA]</scope>
    <source>
        <strain evidence="1 2">VLS</strain>
    </source>
</reference>
<dbReference type="EMBL" id="JACOII010000030">
    <property type="protein sequence ID" value="MBI6548611.1"/>
    <property type="molecule type" value="Genomic_DNA"/>
</dbReference>
<gene>
    <name evidence="1" type="ORF">H8A87_07715</name>
</gene>
<comment type="caution">
    <text evidence="1">The sequence shown here is derived from an EMBL/GenBank/DDBJ whole genome shotgun (WGS) entry which is preliminary data.</text>
</comment>
<keyword evidence="2" id="KW-1185">Reference proteome</keyword>
<proteinExistence type="predicted"/>
<evidence type="ECO:0000313" key="2">
    <source>
        <dbReference type="Proteomes" id="UP000696184"/>
    </source>
</evidence>
<sequence length="77" mass="8971">MDNELLEYQLAFLLAVSMAEAGENAGALRIRITKYMDKLSKSDKSFYKEKEKRAYALSSIYAKANNMYFDMIRKEED</sequence>
<accession>A0ABS0U3Z7</accession>
<dbReference type="RefSeq" id="WP_198689403.1">
    <property type="nucleotide sequence ID" value="NZ_CAWPUD010000028.1"/>
</dbReference>
<organism evidence="1 2">
    <name type="scientific">Xenorhabdus lircayensis</name>
    <dbReference type="NCBI Taxonomy" id="2763499"/>
    <lineage>
        <taxon>Bacteria</taxon>
        <taxon>Pseudomonadati</taxon>
        <taxon>Pseudomonadota</taxon>
        <taxon>Gammaproteobacteria</taxon>
        <taxon>Enterobacterales</taxon>
        <taxon>Morganellaceae</taxon>
        <taxon>Xenorhabdus</taxon>
    </lineage>
</organism>
<name>A0ABS0U3Z7_9GAMM</name>